<dbReference type="EMBL" id="KK914858">
    <property type="protein sequence ID" value="KDP27298.1"/>
    <property type="molecule type" value="Genomic_DNA"/>
</dbReference>
<proteinExistence type="predicted"/>
<reference evidence="8 9" key="1">
    <citation type="journal article" date="2014" name="PLoS ONE">
        <title>Global Analysis of Gene Expression Profiles in Physic Nut (Jatropha curcas L.) Seedlings Exposed to Salt Stress.</title>
        <authorList>
            <person name="Zhang L."/>
            <person name="Zhang C."/>
            <person name="Wu P."/>
            <person name="Chen Y."/>
            <person name="Li M."/>
            <person name="Jiang H."/>
            <person name="Wu G."/>
        </authorList>
    </citation>
    <scope>NUCLEOTIDE SEQUENCE [LARGE SCALE GENOMIC DNA]</scope>
    <source>
        <strain evidence="9">cv. GZQX0401</strain>
        <tissue evidence="8">Young leaves</tissue>
    </source>
</reference>
<dbReference type="OrthoDB" id="1610519at2759"/>
<keyword evidence="5" id="KW-0539">Nucleus</keyword>
<dbReference type="Gene3D" id="4.10.280.10">
    <property type="entry name" value="Helix-loop-helix DNA-binding domain"/>
    <property type="match status" value="1"/>
</dbReference>
<dbReference type="PANTHER" id="PTHR45914:SF24">
    <property type="entry name" value="BHLH DOMAIN-CONTAINING PROTEIN"/>
    <property type="match status" value="1"/>
</dbReference>
<keyword evidence="3" id="KW-0238">DNA-binding</keyword>
<dbReference type="InterPro" id="IPR036638">
    <property type="entry name" value="HLH_DNA-bd_sf"/>
</dbReference>
<evidence type="ECO:0000256" key="5">
    <source>
        <dbReference type="ARBA" id="ARBA00023242"/>
    </source>
</evidence>
<protein>
    <recommendedName>
        <fullName evidence="7">BHLH domain-containing protein</fullName>
    </recommendedName>
</protein>
<dbReference type="STRING" id="180498.A0A067JWZ3"/>
<dbReference type="GO" id="GO:0003700">
    <property type="term" value="F:DNA-binding transcription factor activity"/>
    <property type="evidence" value="ECO:0007669"/>
    <property type="project" value="InterPro"/>
</dbReference>
<evidence type="ECO:0000259" key="7">
    <source>
        <dbReference type="PROSITE" id="PS50888"/>
    </source>
</evidence>
<evidence type="ECO:0000256" key="2">
    <source>
        <dbReference type="ARBA" id="ARBA00023015"/>
    </source>
</evidence>
<keyword evidence="4" id="KW-0804">Transcription</keyword>
<accession>A0A067JWZ3</accession>
<dbReference type="Pfam" id="PF00010">
    <property type="entry name" value="HLH"/>
    <property type="match status" value="1"/>
</dbReference>
<dbReference type="PROSITE" id="PS50888">
    <property type="entry name" value="BHLH"/>
    <property type="match status" value="1"/>
</dbReference>
<dbReference type="CDD" id="cd11393">
    <property type="entry name" value="bHLH_AtbHLH_like"/>
    <property type="match status" value="1"/>
</dbReference>
<keyword evidence="2" id="KW-0805">Transcription regulation</keyword>
<dbReference type="AlphaFoldDB" id="A0A067JWZ3"/>
<dbReference type="InterPro" id="IPR045239">
    <property type="entry name" value="bHLH95_bHLH"/>
</dbReference>
<dbReference type="GO" id="GO:0003677">
    <property type="term" value="F:DNA binding"/>
    <property type="evidence" value="ECO:0007669"/>
    <property type="project" value="UniProtKB-KW"/>
</dbReference>
<dbReference type="SMART" id="SM00353">
    <property type="entry name" value="HLH"/>
    <property type="match status" value="1"/>
</dbReference>
<evidence type="ECO:0000256" key="1">
    <source>
        <dbReference type="ARBA" id="ARBA00004123"/>
    </source>
</evidence>
<feature type="compositionally biased region" description="Low complexity" evidence="6">
    <location>
        <begin position="133"/>
        <end position="142"/>
    </location>
</feature>
<dbReference type="SUPFAM" id="SSF47459">
    <property type="entry name" value="HLH, helix-loop-helix DNA-binding domain"/>
    <property type="match status" value="1"/>
</dbReference>
<dbReference type="KEGG" id="jcu:105644026"/>
<dbReference type="GO" id="GO:0046983">
    <property type="term" value="F:protein dimerization activity"/>
    <property type="evidence" value="ECO:0007669"/>
    <property type="project" value="InterPro"/>
</dbReference>
<dbReference type="InterPro" id="IPR045843">
    <property type="entry name" value="IND-like"/>
</dbReference>
<dbReference type="PANTHER" id="PTHR45914">
    <property type="entry name" value="TRANSCRIPTION FACTOR HEC3-RELATED"/>
    <property type="match status" value="1"/>
</dbReference>
<dbReference type="GO" id="GO:0005634">
    <property type="term" value="C:nucleus"/>
    <property type="evidence" value="ECO:0007669"/>
    <property type="project" value="UniProtKB-SubCell"/>
</dbReference>
<keyword evidence="9" id="KW-1185">Reference proteome</keyword>
<evidence type="ECO:0000313" key="8">
    <source>
        <dbReference type="EMBL" id="KDP27298.1"/>
    </source>
</evidence>
<organism evidence="8 9">
    <name type="scientific">Jatropha curcas</name>
    <name type="common">Barbados nut</name>
    <dbReference type="NCBI Taxonomy" id="180498"/>
    <lineage>
        <taxon>Eukaryota</taxon>
        <taxon>Viridiplantae</taxon>
        <taxon>Streptophyta</taxon>
        <taxon>Embryophyta</taxon>
        <taxon>Tracheophyta</taxon>
        <taxon>Spermatophyta</taxon>
        <taxon>Magnoliopsida</taxon>
        <taxon>eudicotyledons</taxon>
        <taxon>Gunneridae</taxon>
        <taxon>Pentapetalae</taxon>
        <taxon>rosids</taxon>
        <taxon>fabids</taxon>
        <taxon>Malpighiales</taxon>
        <taxon>Euphorbiaceae</taxon>
        <taxon>Crotonoideae</taxon>
        <taxon>Jatropheae</taxon>
        <taxon>Jatropha</taxon>
    </lineage>
</organism>
<name>A0A067JWZ3_JATCU</name>
<gene>
    <name evidence="8" type="ORF">JCGZ_20286</name>
</gene>
<dbReference type="InterPro" id="IPR011598">
    <property type="entry name" value="bHLH_dom"/>
</dbReference>
<evidence type="ECO:0000313" key="9">
    <source>
        <dbReference type="Proteomes" id="UP000027138"/>
    </source>
</evidence>
<dbReference type="Proteomes" id="UP000027138">
    <property type="component" value="Unassembled WGS sequence"/>
</dbReference>
<sequence>MDRDFKPSFSSLCDAASSASLFPPPISTDVVPDDSPFSSVFSDVTVQTLIPLASDCSIGTSSLLDFPAYYTATHSHQLGDNLFFNSDSQLTRSNFFSANLKIPKKEPLSYFNLDESALITELTQPLDFFSKNLPSLQSSESPPSKHPFDSRLTNLNSSPPSASLSTAVTPQKQVEKRRRKRMSDKFHHLQKLLPLDKKMDTATMLAEAYKYVKFLQAQVKALQAMATDSSFSGDVGGLGSLFGKMEMLSRQQVLQVLLNTPEAQSRLYSQRCCVYSIEQLVILKKVAERRALFNQQVILDTRRN</sequence>
<evidence type="ECO:0000256" key="3">
    <source>
        <dbReference type="ARBA" id="ARBA00023125"/>
    </source>
</evidence>
<evidence type="ECO:0000256" key="4">
    <source>
        <dbReference type="ARBA" id="ARBA00023163"/>
    </source>
</evidence>
<feature type="compositionally biased region" description="Low complexity" evidence="6">
    <location>
        <begin position="153"/>
        <end position="167"/>
    </location>
</feature>
<comment type="subcellular location">
    <subcellularLocation>
        <location evidence="1">Nucleus</location>
    </subcellularLocation>
</comment>
<feature type="domain" description="BHLH" evidence="7">
    <location>
        <begin position="166"/>
        <end position="215"/>
    </location>
</feature>
<feature type="region of interest" description="Disordered" evidence="6">
    <location>
        <begin position="133"/>
        <end position="184"/>
    </location>
</feature>
<evidence type="ECO:0000256" key="6">
    <source>
        <dbReference type="SAM" id="MobiDB-lite"/>
    </source>
</evidence>